<sequence>MSTEKEGTDESSAWILESIEIVPNVEVSKKDEDDESMVIHASDNEAFLNNGNNMRNRNNSNNNNNQNGSRMVRMTSGAVRGLKGLRFLDRTVTGKEADAWRSIEKRMGADSKDFAGELFEALARRRNINAENGITLDQVKVFWEDMTSKDLESRLQVFFDM</sequence>
<feature type="region of interest" description="Disordered" evidence="1">
    <location>
        <begin position="47"/>
        <end position="68"/>
    </location>
</feature>
<feature type="domain" description="NADPH oxidase Respiratory burst" evidence="2">
    <location>
        <begin position="109"/>
        <end position="153"/>
    </location>
</feature>
<gene>
    <name evidence="3" type="ORF">TSUD_177000</name>
</gene>
<evidence type="ECO:0000256" key="1">
    <source>
        <dbReference type="SAM" id="MobiDB-lite"/>
    </source>
</evidence>
<proteinExistence type="predicted"/>
<name>A0A2Z6PBA2_TRISU</name>
<evidence type="ECO:0000259" key="2">
    <source>
        <dbReference type="Pfam" id="PF08414"/>
    </source>
</evidence>
<dbReference type="Proteomes" id="UP000242715">
    <property type="component" value="Unassembled WGS sequence"/>
</dbReference>
<dbReference type="InterPro" id="IPR013623">
    <property type="entry name" value="NADPH_Ox"/>
</dbReference>
<dbReference type="Pfam" id="PF08414">
    <property type="entry name" value="NADPH_Ox"/>
    <property type="match status" value="2"/>
</dbReference>
<dbReference type="OrthoDB" id="1937454at2759"/>
<reference evidence="4" key="1">
    <citation type="journal article" date="2017" name="Front. Plant Sci.">
        <title>Climate Clever Clovers: New Paradigm to Reduce the Environmental Footprint of Ruminants by Breeding Low Methanogenic Forages Utilizing Haplotype Variation.</title>
        <authorList>
            <person name="Kaur P."/>
            <person name="Appels R."/>
            <person name="Bayer P.E."/>
            <person name="Keeble-Gagnere G."/>
            <person name="Wang J."/>
            <person name="Hirakawa H."/>
            <person name="Shirasawa K."/>
            <person name="Vercoe P."/>
            <person name="Stefanova K."/>
            <person name="Durmic Z."/>
            <person name="Nichols P."/>
            <person name="Revell C."/>
            <person name="Isobe S.N."/>
            <person name="Edwards D."/>
            <person name="Erskine W."/>
        </authorList>
    </citation>
    <scope>NUCLEOTIDE SEQUENCE [LARGE SCALE GENOMIC DNA]</scope>
    <source>
        <strain evidence="4">cv. Daliak</strain>
    </source>
</reference>
<dbReference type="AlphaFoldDB" id="A0A2Z6PBA2"/>
<evidence type="ECO:0000313" key="4">
    <source>
        <dbReference type="Proteomes" id="UP000242715"/>
    </source>
</evidence>
<dbReference type="EMBL" id="DF974217">
    <property type="protein sequence ID" value="GAU46472.1"/>
    <property type="molecule type" value="Genomic_DNA"/>
</dbReference>
<evidence type="ECO:0000313" key="3">
    <source>
        <dbReference type="EMBL" id="GAU46472.1"/>
    </source>
</evidence>
<feature type="compositionally biased region" description="Low complexity" evidence="1">
    <location>
        <begin position="49"/>
        <end position="68"/>
    </location>
</feature>
<dbReference type="Gene3D" id="1.10.238.10">
    <property type="entry name" value="EF-hand"/>
    <property type="match status" value="1"/>
</dbReference>
<dbReference type="GO" id="GO:0004601">
    <property type="term" value="F:peroxidase activity"/>
    <property type="evidence" value="ECO:0007669"/>
    <property type="project" value="InterPro"/>
</dbReference>
<accession>A0A2Z6PBA2</accession>
<keyword evidence="4" id="KW-1185">Reference proteome</keyword>
<organism evidence="3 4">
    <name type="scientific">Trifolium subterraneum</name>
    <name type="common">Subterranean clover</name>
    <dbReference type="NCBI Taxonomy" id="3900"/>
    <lineage>
        <taxon>Eukaryota</taxon>
        <taxon>Viridiplantae</taxon>
        <taxon>Streptophyta</taxon>
        <taxon>Embryophyta</taxon>
        <taxon>Tracheophyta</taxon>
        <taxon>Spermatophyta</taxon>
        <taxon>Magnoliopsida</taxon>
        <taxon>eudicotyledons</taxon>
        <taxon>Gunneridae</taxon>
        <taxon>Pentapetalae</taxon>
        <taxon>rosids</taxon>
        <taxon>fabids</taxon>
        <taxon>Fabales</taxon>
        <taxon>Fabaceae</taxon>
        <taxon>Papilionoideae</taxon>
        <taxon>50 kb inversion clade</taxon>
        <taxon>NPAAA clade</taxon>
        <taxon>Hologalegina</taxon>
        <taxon>IRL clade</taxon>
        <taxon>Trifolieae</taxon>
        <taxon>Trifolium</taxon>
    </lineage>
</organism>
<protein>
    <recommendedName>
        <fullName evidence="2">NADPH oxidase Respiratory burst domain-containing protein</fullName>
    </recommendedName>
</protein>
<dbReference type="GO" id="GO:0050664">
    <property type="term" value="F:oxidoreductase activity, acting on NAD(P)H, oxygen as acceptor"/>
    <property type="evidence" value="ECO:0007669"/>
    <property type="project" value="InterPro"/>
</dbReference>
<feature type="domain" description="NADPH oxidase Respiratory burst" evidence="2">
    <location>
        <begin position="70"/>
        <end position="107"/>
    </location>
</feature>